<accession>A0ABY4W4N5</accession>
<evidence type="ECO:0000313" key="3">
    <source>
        <dbReference type="Proteomes" id="UP001056291"/>
    </source>
</evidence>
<keyword evidence="1" id="KW-0812">Transmembrane</keyword>
<organism evidence="2 3">
    <name type="scientific">Sneathiella marina</name>
    <dbReference type="NCBI Taxonomy" id="2950108"/>
    <lineage>
        <taxon>Bacteria</taxon>
        <taxon>Pseudomonadati</taxon>
        <taxon>Pseudomonadota</taxon>
        <taxon>Alphaproteobacteria</taxon>
        <taxon>Sneathiellales</taxon>
        <taxon>Sneathiellaceae</taxon>
        <taxon>Sneathiella</taxon>
    </lineage>
</organism>
<feature type="transmembrane region" description="Helical" evidence="1">
    <location>
        <begin position="150"/>
        <end position="166"/>
    </location>
</feature>
<dbReference type="Proteomes" id="UP001056291">
    <property type="component" value="Chromosome"/>
</dbReference>
<sequence>MQNFSKIKTLSNWIYWILSLCIVIIPVYYLSFWFLINNTDFPLDAITTGATPIEPRTLPTEILAAGYLSSIFPLTVLVFVLLSLRKIFQLYKKGIVFSLEHVALFKKTAKLLVFWVLVSIAYESVKSVLFSLENPPGEKVLSIGFGSDEVTVILVAAFVYVIAWVMDEGRALAEENEMTI</sequence>
<protein>
    <submittedName>
        <fullName evidence="2">DUF2975 domain-containing protein</fullName>
    </submittedName>
</protein>
<dbReference type="Pfam" id="PF11188">
    <property type="entry name" value="DUF2975"/>
    <property type="match status" value="1"/>
</dbReference>
<keyword evidence="1" id="KW-0472">Membrane</keyword>
<dbReference type="EMBL" id="CP098747">
    <property type="protein sequence ID" value="USG60685.1"/>
    <property type="molecule type" value="Genomic_DNA"/>
</dbReference>
<dbReference type="InterPro" id="IPR021354">
    <property type="entry name" value="DUF2975"/>
</dbReference>
<feature type="transmembrane region" description="Helical" evidence="1">
    <location>
        <begin position="111"/>
        <end position="130"/>
    </location>
</feature>
<feature type="transmembrane region" description="Helical" evidence="1">
    <location>
        <begin position="62"/>
        <end position="84"/>
    </location>
</feature>
<keyword evidence="3" id="KW-1185">Reference proteome</keyword>
<gene>
    <name evidence="2" type="ORF">NBZ79_16080</name>
</gene>
<name>A0ABY4W4N5_9PROT</name>
<evidence type="ECO:0000256" key="1">
    <source>
        <dbReference type="SAM" id="Phobius"/>
    </source>
</evidence>
<keyword evidence="1" id="KW-1133">Transmembrane helix</keyword>
<dbReference type="RefSeq" id="WP_251933566.1">
    <property type="nucleotide sequence ID" value="NZ_CP098747.1"/>
</dbReference>
<reference evidence="2" key="1">
    <citation type="submission" date="2022-06" db="EMBL/GenBank/DDBJ databases">
        <title>Sneathiella actinostolidae sp. nov., isolated from a sea anemonein the Western Pacific Ocean.</title>
        <authorList>
            <person name="Wei M.J."/>
        </authorList>
    </citation>
    <scope>NUCLEOTIDE SEQUENCE</scope>
    <source>
        <strain evidence="2">PHK-P5</strain>
    </source>
</reference>
<feature type="transmembrane region" description="Helical" evidence="1">
    <location>
        <begin position="12"/>
        <end position="36"/>
    </location>
</feature>
<evidence type="ECO:0000313" key="2">
    <source>
        <dbReference type="EMBL" id="USG60685.1"/>
    </source>
</evidence>
<proteinExistence type="predicted"/>